<dbReference type="Proteomes" id="UP000652681">
    <property type="component" value="Unassembled WGS sequence"/>
</dbReference>
<dbReference type="RefSeq" id="WP_163490238.1">
    <property type="nucleotide sequence ID" value="NZ_JACVEL010000003.1"/>
</dbReference>
<organism evidence="2 3">
    <name type="scientific">Taishania pollutisoli</name>
    <dbReference type="NCBI Taxonomy" id="2766479"/>
    <lineage>
        <taxon>Bacteria</taxon>
        <taxon>Pseudomonadati</taxon>
        <taxon>Bacteroidota</taxon>
        <taxon>Flavobacteriia</taxon>
        <taxon>Flavobacteriales</taxon>
        <taxon>Crocinitomicaceae</taxon>
        <taxon>Taishania</taxon>
    </lineage>
</organism>
<name>A0A8J6TZE2_9FLAO</name>
<gene>
    <name evidence="2" type="ORF">H9Y05_05900</name>
</gene>
<evidence type="ECO:0000313" key="2">
    <source>
        <dbReference type="EMBL" id="MBC9812008.1"/>
    </source>
</evidence>
<protein>
    <submittedName>
        <fullName evidence="2">Uncharacterized protein</fullName>
    </submittedName>
</protein>
<sequence>MKTIVSTLFIVFAFHFAFGQNTAFVKAPSDLTSIKETGKGYITLPERLTKEEVQSKAKYYTLYFTVDFDEKSKVATINMVDNNERSRAIIVRFLAGCEVQNVTVGSETINRDLVFEKYLK</sequence>
<keyword evidence="3" id="KW-1185">Reference proteome</keyword>
<evidence type="ECO:0000313" key="3">
    <source>
        <dbReference type="Proteomes" id="UP000652681"/>
    </source>
</evidence>
<dbReference type="AlphaFoldDB" id="A0A8J6TZE2"/>
<keyword evidence="1" id="KW-0732">Signal</keyword>
<comment type="caution">
    <text evidence="2">The sequence shown here is derived from an EMBL/GenBank/DDBJ whole genome shotgun (WGS) entry which is preliminary data.</text>
</comment>
<accession>A0A8J6TZE2</accession>
<feature type="signal peptide" evidence="1">
    <location>
        <begin position="1"/>
        <end position="19"/>
    </location>
</feature>
<feature type="chain" id="PRO_5035157140" evidence="1">
    <location>
        <begin position="20"/>
        <end position="120"/>
    </location>
</feature>
<reference evidence="2" key="1">
    <citation type="submission" date="2020-09" db="EMBL/GenBank/DDBJ databases">
        <title>Taishania pollutisoli gen. nov., sp. nov., Isolated from Tetrabromobisphenol A-Contaminated Soil.</title>
        <authorList>
            <person name="Chen Q."/>
        </authorList>
    </citation>
    <scope>NUCLEOTIDE SEQUENCE</scope>
    <source>
        <strain evidence="2">CZZ-1</strain>
    </source>
</reference>
<proteinExistence type="predicted"/>
<evidence type="ECO:0000256" key="1">
    <source>
        <dbReference type="SAM" id="SignalP"/>
    </source>
</evidence>
<dbReference type="EMBL" id="JACVEL010000003">
    <property type="protein sequence ID" value="MBC9812008.1"/>
    <property type="molecule type" value="Genomic_DNA"/>
</dbReference>